<organism evidence="1 2">
    <name type="scientific">Coregonus suidteri</name>
    <dbReference type="NCBI Taxonomy" id="861788"/>
    <lineage>
        <taxon>Eukaryota</taxon>
        <taxon>Metazoa</taxon>
        <taxon>Chordata</taxon>
        <taxon>Craniata</taxon>
        <taxon>Vertebrata</taxon>
        <taxon>Euteleostomi</taxon>
        <taxon>Actinopterygii</taxon>
        <taxon>Neopterygii</taxon>
        <taxon>Teleostei</taxon>
        <taxon>Protacanthopterygii</taxon>
        <taxon>Salmoniformes</taxon>
        <taxon>Salmonidae</taxon>
        <taxon>Coregoninae</taxon>
        <taxon>Coregonus</taxon>
    </lineage>
</organism>
<gene>
    <name evidence="1" type="ORF">J4Q44_G00313280</name>
</gene>
<reference evidence="1 2" key="1">
    <citation type="submission" date="2021-04" db="EMBL/GenBank/DDBJ databases">
        <authorList>
            <person name="De Guttry C."/>
            <person name="Zahm M."/>
            <person name="Klopp C."/>
            <person name="Cabau C."/>
            <person name="Louis A."/>
            <person name="Berthelot C."/>
            <person name="Parey E."/>
            <person name="Roest Crollius H."/>
            <person name="Montfort J."/>
            <person name="Robinson-Rechavi M."/>
            <person name="Bucao C."/>
            <person name="Bouchez O."/>
            <person name="Gislard M."/>
            <person name="Lluch J."/>
            <person name="Milhes M."/>
            <person name="Lampietro C."/>
            <person name="Lopez Roques C."/>
            <person name="Donnadieu C."/>
            <person name="Braasch I."/>
            <person name="Desvignes T."/>
            <person name="Postlethwait J."/>
            <person name="Bobe J."/>
            <person name="Wedekind C."/>
            <person name="Guiguen Y."/>
        </authorList>
    </citation>
    <scope>NUCLEOTIDE SEQUENCE [LARGE SCALE GENOMIC DNA]</scope>
    <source>
        <strain evidence="1">Cs_M1</strain>
        <tissue evidence="1">Blood</tissue>
    </source>
</reference>
<keyword evidence="2" id="KW-1185">Reference proteome</keyword>
<comment type="caution">
    <text evidence="1">The sequence shown here is derived from an EMBL/GenBank/DDBJ whole genome shotgun (WGS) entry which is preliminary data.</text>
</comment>
<proteinExistence type="predicted"/>
<dbReference type="AlphaFoldDB" id="A0AAN8KUX3"/>
<accession>A0AAN8KUX3</accession>
<name>A0AAN8KUX3_9TELE</name>
<sequence>MENQNIPSPFKNIRECIDTFYSSVNADCKQKFDTQHAWAFIESPCGGEPVFVGLFKLEDGRKKNDKGTCFIIHTEELLLEEVQKILKNDEKLRNTKLFIYTYNSPCLQNNGHESCMDLLFKVSAELNISYGIETIVGYSKWYGLTGDLKTFKNKNSPSFSHFNYIFSSSNYADYCDKLVNLNENSKDVELPKELYDFSKQFMPNNISEVPFRLLKHNDVNKKVTNFFKTISNYHNKTNVKTDKKKKKRSLDLTFSIPYFGTLNQYLRLSECLAKKFDLVKHIGNDLDRSKVKFIEWWTKTMEDQLATFLKRAILRGLSEYINRITVLNHIRRNPVKYLQFFHLPLNTFHSLLNNYM</sequence>
<protein>
    <submittedName>
        <fullName evidence="1">Uncharacterized protein</fullName>
    </submittedName>
</protein>
<dbReference type="InterPro" id="IPR040820">
    <property type="entry name" value="SNAD3"/>
</dbReference>
<dbReference type="EMBL" id="JAGTTL010000030">
    <property type="protein sequence ID" value="KAK6298273.1"/>
    <property type="molecule type" value="Genomic_DNA"/>
</dbReference>
<evidence type="ECO:0000313" key="1">
    <source>
        <dbReference type="EMBL" id="KAK6298273.1"/>
    </source>
</evidence>
<dbReference type="Proteomes" id="UP001356427">
    <property type="component" value="Unassembled WGS sequence"/>
</dbReference>
<dbReference type="Pfam" id="PF18749">
    <property type="entry name" value="SNAD3"/>
    <property type="match status" value="1"/>
</dbReference>
<evidence type="ECO:0000313" key="2">
    <source>
        <dbReference type="Proteomes" id="UP001356427"/>
    </source>
</evidence>